<dbReference type="PANTHER" id="PTHR32309">
    <property type="entry name" value="TYROSINE-PROTEIN KINASE"/>
    <property type="match status" value="1"/>
</dbReference>
<evidence type="ECO:0000313" key="4">
    <source>
        <dbReference type="Proteomes" id="UP000244817"/>
    </source>
</evidence>
<dbReference type="EMBL" id="QCYG01000014">
    <property type="protein sequence ID" value="PVA05215.1"/>
    <property type="molecule type" value="Genomic_DNA"/>
</dbReference>
<evidence type="ECO:0000313" key="3">
    <source>
        <dbReference type="EMBL" id="PVA05215.1"/>
    </source>
</evidence>
<name>A0A2T7FST1_9RHOB</name>
<keyword evidence="2" id="KW-1133">Transmembrane helix</keyword>
<accession>A0A2T7FST1</accession>
<keyword evidence="1" id="KW-0175">Coiled coil</keyword>
<keyword evidence="2" id="KW-0812">Transmembrane</keyword>
<dbReference type="InterPro" id="IPR050445">
    <property type="entry name" value="Bact_polysacc_biosynth/exp"/>
</dbReference>
<dbReference type="Proteomes" id="UP000244817">
    <property type="component" value="Unassembled WGS sequence"/>
</dbReference>
<keyword evidence="4" id="KW-1185">Reference proteome</keyword>
<reference evidence="3 4" key="1">
    <citation type="submission" date="2018-04" db="EMBL/GenBank/DDBJ databases">
        <title>Pelagivirga bohaiensis gen. nov., sp. nov., a bacterium isolated from the Bohai Sea.</title>
        <authorList>
            <person name="Ji X."/>
        </authorList>
    </citation>
    <scope>NUCLEOTIDE SEQUENCE [LARGE SCALE GENOMIC DNA]</scope>
    <source>
        <strain evidence="3 4">BH-SD16</strain>
    </source>
</reference>
<evidence type="ECO:0000256" key="1">
    <source>
        <dbReference type="SAM" id="Coils"/>
    </source>
</evidence>
<feature type="coiled-coil region" evidence="1">
    <location>
        <begin position="174"/>
        <end position="266"/>
    </location>
</feature>
<sequence>MRRRHWGIIFSFLLLVLAPIGVAGWYLYDRAADQYASTVGFSIRREEGASGMELLAGLSAMGSSSSTDADILYEFIQSQKLVADINARIDLEAMWAIPHETDPYFSYDPEGTIEDLANQWDRKVRIFYDSGTGLIEVRVLAFRAEDAHTIARAIFEQSSAMINALSDIAREDAISYARAELEAAEQRLRDARAAVTDFRNRNQIVDPSADLQNQSGLLGNLQAQLAEALIDVDLLTETTQSGDPRIEQARLRVRVIQDRIAEERRKMGIGDGVAGGTAFADLIGEFERLSADREFAESAYTATLASFDAAQAEARRQTRYLAAHVQPTLAERAEYPQRAMLLGLVAMFIFVVWSILVLVYYSLKDRR</sequence>
<dbReference type="PANTHER" id="PTHR32309:SF13">
    <property type="entry name" value="FERRIC ENTEROBACTIN TRANSPORT PROTEIN FEPE"/>
    <property type="match status" value="1"/>
</dbReference>
<gene>
    <name evidence="3" type="ORF">DC363_16440</name>
</gene>
<dbReference type="GO" id="GO:0005886">
    <property type="term" value="C:plasma membrane"/>
    <property type="evidence" value="ECO:0007669"/>
    <property type="project" value="TreeGrafter"/>
</dbReference>
<dbReference type="GO" id="GO:0004713">
    <property type="term" value="F:protein tyrosine kinase activity"/>
    <property type="evidence" value="ECO:0007669"/>
    <property type="project" value="TreeGrafter"/>
</dbReference>
<keyword evidence="2" id="KW-0472">Membrane</keyword>
<evidence type="ECO:0000256" key="2">
    <source>
        <dbReference type="SAM" id="Phobius"/>
    </source>
</evidence>
<protein>
    <submittedName>
        <fullName evidence="3">Capsule biosynthesis protein</fullName>
    </submittedName>
</protein>
<dbReference type="AlphaFoldDB" id="A0A2T7FST1"/>
<organism evidence="3 4">
    <name type="scientific">Thalassorhabdomicrobium marinisediminis</name>
    <dbReference type="NCBI Taxonomy" id="2170577"/>
    <lineage>
        <taxon>Bacteria</taxon>
        <taxon>Pseudomonadati</taxon>
        <taxon>Pseudomonadota</taxon>
        <taxon>Alphaproteobacteria</taxon>
        <taxon>Rhodobacterales</taxon>
        <taxon>Paracoccaceae</taxon>
        <taxon>Thalassorhabdomicrobium</taxon>
    </lineage>
</organism>
<comment type="caution">
    <text evidence="3">The sequence shown here is derived from an EMBL/GenBank/DDBJ whole genome shotgun (WGS) entry which is preliminary data.</text>
</comment>
<feature type="transmembrane region" description="Helical" evidence="2">
    <location>
        <begin position="339"/>
        <end position="363"/>
    </location>
</feature>
<proteinExistence type="predicted"/>